<sequence length="68" mass="7921">MDLARPNPAPDGSPDGPTDLTFNQEGTLCKRVPSWMETQQVIYLLVFKSQLLFVFYFHRWTEEVTDDQ</sequence>
<keyword evidence="3" id="KW-1185">Reference proteome</keyword>
<name>A0A5B7F0K7_PORTR</name>
<evidence type="ECO:0000256" key="1">
    <source>
        <dbReference type="SAM" id="MobiDB-lite"/>
    </source>
</evidence>
<proteinExistence type="predicted"/>
<accession>A0A5B7F0K7</accession>
<reference evidence="2 3" key="1">
    <citation type="submission" date="2019-05" db="EMBL/GenBank/DDBJ databases">
        <title>Another draft genome of Portunus trituberculatus and its Hox gene families provides insights of decapod evolution.</title>
        <authorList>
            <person name="Jeong J.-H."/>
            <person name="Song I."/>
            <person name="Kim S."/>
            <person name="Choi T."/>
            <person name="Kim D."/>
            <person name="Ryu S."/>
            <person name="Kim W."/>
        </authorList>
    </citation>
    <scope>NUCLEOTIDE SEQUENCE [LARGE SCALE GENOMIC DNA]</scope>
    <source>
        <tissue evidence="2">Muscle</tissue>
    </source>
</reference>
<gene>
    <name evidence="2" type="ORF">E2C01_031628</name>
</gene>
<dbReference type="AlphaFoldDB" id="A0A5B7F0K7"/>
<dbReference type="Proteomes" id="UP000324222">
    <property type="component" value="Unassembled WGS sequence"/>
</dbReference>
<dbReference type="EMBL" id="VSRR010003984">
    <property type="protein sequence ID" value="MPC38124.1"/>
    <property type="molecule type" value="Genomic_DNA"/>
</dbReference>
<organism evidence="2 3">
    <name type="scientific">Portunus trituberculatus</name>
    <name type="common">Swimming crab</name>
    <name type="synonym">Neptunus trituberculatus</name>
    <dbReference type="NCBI Taxonomy" id="210409"/>
    <lineage>
        <taxon>Eukaryota</taxon>
        <taxon>Metazoa</taxon>
        <taxon>Ecdysozoa</taxon>
        <taxon>Arthropoda</taxon>
        <taxon>Crustacea</taxon>
        <taxon>Multicrustacea</taxon>
        <taxon>Malacostraca</taxon>
        <taxon>Eumalacostraca</taxon>
        <taxon>Eucarida</taxon>
        <taxon>Decapoda</taxon>
        <taxon>Pleocyemata</taxon>
        <taxon>Brachyura</taxon>
        <taxon>Eubrachyura</taxon>
        <taxon>Portunoidea</taxon>
        <taxon>Portunidae</taxon>
        <taxon>Portuninae</taxon>
        <taxon>Portunus</taxon>
    </lineage>
</organism>
<feature type="region of interest" description="Disordered" evidence="1">
    <location>
        <begin position="1"/>
        <end position="22"/>
    </location>
</feature>
<evidence type="ECO:0000313" key="2">
    <source>
        <dbReference type="EMBL" id="MPC38124.1"/>
    </source>
</evidence>
<comment type="caution">
    <text evidence="2">The sequence shown here is derived from an EMBL/GenBank/DDBJ whole genome shotgun (WGS) entry which is preliminary data.</text>
</comment>
<evidence type="ECO:0000313" key="3">
    <source>
        <dbReference type="Proteomes" id="UP000324222"/>
    </source>
</evidence>
<protein>
    <submittedName>
        <fullName evidence="2">Uncharacterized protein</fullName>
    </submittedName>
</protein>